<evidence type="ECO:0000313" key="1">
    <source>
        <dbReference type="EMBL" id="SHH47528.1"/>
    </source>
</evidence>
<protein>
    <submittedName>
        <fullName evidence="1">Uncharacterized protein</fullName>
    </submittedName>
</protein>
<accession>A0A1M5TA03</accession>
<dbReference type="OrthoDB" id="1436591at2"/>
<dbReference type="AlphaFoldDB" id="A0A1M5TA03"/>
<gene>
    <name evidence="1" type="ORF">SAMN05444281_0773</name>
</gene>
<name>A0A1M5TA03_9FLAO</name>
<dbReference type="Proteomes" id="UP000184109">
    <property type="component" value="Unassembled WGS sequence"/>
</dbReference>
<dbReference type="STRING" id="1195760.SAMN05444281_0773"/>
<dbReference type="RefSeq" id="WP_073118412.1">
    <property type="nucleotide sequence ID" value="NZ_BMEN01000001.1"/>
</dbReference>
<keyword evidence="2" id="KW-1185">Reference proteome</keyword>
<organism evidence="1 2">
    <name type="scientific">Wenyingzhuangia marina</name>
    <dbReference type="NCBI Taxonomy" id="1195760"/>
    <lineage>
        <taxon>Bacteria</taxon>
        <taxon>Pseudomonadati</taxon>
        <taxon>Bacteroidota</taxon>
        <taxon>Flavobacteriia</taxon>
        <taxon>Flavobacteriales</taxon>
        <taxon>Flavobacteriaceae</taxon>
        <taxon>Wenyingzhuangia</taxon>
    </lineage>
</organism>
<dbReference type="EMBL" id="FQXQ01000001">
    <property type="protein sequence ID" value="SHH47528.1"/>
    <property type="molecule type" value="Genomic_DNA"/>
</dbReference>
<evidence type="ECO:0000313" key="2">
    <source>
        <dbReference type="Proteomes" id="UP000184109"/>
    </source>
</evidence>
<reference evidence="2" key="1">
    <citation type="submission" date="2016-11" db="EMBL/GenBank/DDBJ databases">
        <authorList>
            <person name="Varghese N."/>
            <person name="Submissions S."/>
        </authorList>
    </citation>
    <scope>NUCLEOTIDE SEQUENCE [LARGE SCALE GENOMIC DNA]</scope>
    <source>
        <strain evidence="2">DSM 100572</strain>
    </source>
</reference>
<proteinExistence type="predicted"/>
<sequence length="162" mass="19014">MKKLFARILRKEKISFNEKGIFVTLSDDTNLRIKWNRVEKIILLDVFEEYSGYFLTEDYKSKVLYHDISIACNQNVVRIRTGGTPKVRKNTSKLFSRKFGTTSIYFPIFVEYIDESGNKNLYANHYDDKAKLETIEKLSSFIPKDKIHQKNKIEGFTPLSEI</sequence>